<protein>
    <submittedName>
        <fullName evidence="4">Pyridoxal phosphate-dependent transferase</fullName>
    </submittedName>
</protein>
<organism evidence="4 5">
    <name type="scientific">Pseudomassariella vexata</name>
    <dbReference type="NCBI Taxonomy" id="1141098"/>
    <lineage>
        <taxon>Eukaryota</taxon>
        <taxon>Fungi</taxon>
        <taxon>Dikarya</taxon>
        <taxon>Ascomycota</taxon>
        <taxon>Pezizomycotina</taxon>
        <taxon>Sordariomycetes</taxon>
        <taxon>Xylariomycetidae</taxon>
        <taxon>Amphisphaeriales</taxon>
        <taxon>Pseudomassariaceae</taxon>
        <taxon>Pseudomassariella</taxon>
    </lineage>
</organism>
<dbReference type="InterPro" id="IPR015424">
    <property type="entry name" value="PyrdxlP-dep_Trfase"/>
</dbReference>
<evidence type="ECO:0000313" key="4">
    <source>
        <dbReference type="EMBL" id="ORY55691.1"/>
    </source>
</evidence>
<keyword evidence="2 3" id="KW-0663">Pyridoxal phosphate</keyword>
<evidence type="ECO:0000256" key="3">
    <source>
        <dbReference type="RuleBase" id="RU003560"/>
    </source>
</evidence>
<dbReference type="Proteomes" id="UP000193689">
    <property type="component" value="Unassembled WGS sequence"/>
</dbReference>
<proteinExistence type="inferred from homology"/>
<dbReference type="PANTHER" id="PTHR43094:SF1">
    <property type="entry name" value="AMINOTRANSFERASE CLASS-III"/>
    <property type="match status" value="1"/>
</dbReference>
<keyword evidence="5" id="KW-1185">Reference proteome</keyword>
<dbReference type="InterPro" id="IPR015421">
    <property type="entry name" value="PyrdxlP-dep_Trfase_major"/>
</dbReference>
<keyword evidence="4" id="KW-0808">Transferase</keyword>
<dbReference type="PANTHER" id="PTHR43094">
    <property type="entry name" value="AMINOTRANSFERASE"/>
    <property type="match status" value="1"/>
</dbReference>
<dbReference type="EMBL" id="MCFJ01000026">
    <property type="protein sequence ID" value="ORY55691.1"/>
    <property type="molecule type" value="Genomic_DNA"/>
</dbReference>
<dbReference type="STRING" id="1141098.A0A1Y2D8V6"/>
<dbReference type="OrthoDB" id="10261433at2759"/>
<name>A0A1Y2D8V6_9PEZI</name>
<dbReference type="GO" id="GO:0008483">
    <property type="term" value="F:transaminase activity"/>
    <property type="evidence" value="ECO:0007669"/>
    <property type="project" value="InterPro"/>
</dbReference>
<dbReference type="SUPFAM" id="SSF53383">
    <property type="entry name" value="PLP-dependent transferases"/>
    <property type="match status" value="1"/>
</dbReference>
<dbReference type="InterPro" id="IPR015422">
    <property type="entry name" value="PyrdxlP-dep_Trfase_small"/>
</dbReference>
<reference evidence="4 5" key="1">
    <citation type="submission" date="2016-07" db="EMBL/GenBank/DDBJ databases">
        <title>Pervasive Adenine N6-methylation of Active Genes in Fungi.</title>
        <authorList>
            <consortium name="DOE Joint Genome Institute"/>
            <person name="Mondo S.J."/>
            <person name="Dannebaum R.O."/>
            <person name="Kuo R.C."/>
            <person name="Labutti K."/>
            <person name="Haridas S."/>
            <person name="Kuo A."/>
            <person name="Salamov A."/>
            <person name="Ahrendt S.R."/>
            <person name="Lipzen A."/>
            <person name="Sullivan W."/>
            <person name="Andreopoulos W.B."/>
            <person name="Clum A."/>
            <person name="Lindquist E."/>
            <person name="Daum C."/>
            <person name="Ramamoorthy G.K."/>
            <person name="Gryganskyi A."/>
            <person name="Culley D."/>
            <person name="Magnuson J.K."/>
            <person name="James T.Y."/>
            <person name="O'Malley M.A."/>
            <person name="Stajich J.E."/>
            <person name="Spatafora J.W."/>
            <person name="Visel A."/>
            <person name="Grigoriev I.V."/>
        </authorList>
    </citation>
    <scope>NUCLEOTIDE SEQUENCE [LARGE SCALE GENOMIC DNA]</scope>
    <source>
        <strain evidence="4 5">CBS 129021</strain>
    </source>
</reference>
<dbReference type="GO" id="GO:0005829">
    <property type="term" value="C:cytosol"/>
    <property type="evidence" value="ECO:0007669"/>
    <property type="project" value="TreeGrafter"/>
</dbReference>
<dbReference type="GO" id="GO:0030170">
    <property type="term" value="F:pyridoxal phosphate binding"/>
    <property type="evidence" value="ECO:0007669"/>
    <property type="project" value="InterPro"/>
</dbReference>
<evidence type="ECO:0000313" key="5">
    <source>
        <dbReference type="Proteomes" id="UP000193689"/>
    </source>
</evidence>
<dbReference type="Pfam" id="PF00202">
    <property type="entry name" value="Aminotran_3"/>
    <property type="match status" value="1"/>
</dbReference>
<dbReference type="RefSeq" id="XP_040709749.1">
    <property type="nucleotide sequence ID" value="XM_040864931.1"/>
</dbReference>
<evidence type="ECO:0000256" key="2">
    <source>
        <dbReference type="ARBA" id="ARBA00022898"/>
    </source>
</evidence>
<gene>
    <name evidence="4" type="ORF">BCR38DRAFT_505965</name>
</gene>
<dbReference type="GeneID" id="63781143"/>
<evidence type="ECO:0000256" key="1">
    <source>
        <dbReference type="ARBA" id="ARBA00008954"/>
    </source>
</evidence>
<sequence length="489" mass="54579">MKFDTQDLAEIGGAKLPRVKGSKERKYNVLIHDEGTTSVLDACGGAAVACLGTGGTPEIERVKRAVRVQMENSFYIAHAFAGSDPCDQLCEKLLASANDKNKGSEAGDSMMKLVWQYWHSRGRESERNIFLSRESSYHGNTIGALSISHFPARQDQYKRLLLQNCIKTRRYYPYRDQRHNETELEYVNRMVDELIKILDSDECSTKPKRERGSETGGDRVAAFILEPVSGAALGCQPAGATYLKKVKKVCHDRGILLVYDEVMCGLGRTGYMHAWHYDEEQTLPPNEPSIGKCLAAGVMPAAGIMVNKRVSSALGKNAYIHGHTYQAHLLVCAAALEVQKIVGGMEKDENGETFLDRIRSRGVYLKNKLDELLGEPYVGDVRGRSLFWGIEFVKDKASKTRFNRDISSEISRHGAKNIWTHPGKPKSAIHVYPGSWRLADKHGVEQGGHHIIIAPALNCTEDDIDEIVGKVKQLIRDFKYMRDPTNPQT</sequence>
<comment type="caution">
    <text evidence="4">The sequence shown here is derived from an EMBL/GenBank/DDBJ whole genome shotgun (WGS) entry which is preliminary data.</text>
</comment>
<dbReference type="InParanoid" id="A0A1Y2D8V6"/>
<dbReference type="InterPro" id="IPR005814">
    <property type="entry name" value="Aminotrans_3"/>
</dbReference>
<comment type="similarity">
    <text evidence="1 3">Belongs to the class-III pyridoxal-phosphate-dependent aminotransferase family.</text>
</comment>
<dbReference type="AlphaFoldDB" id="A0A1Y2D8V6"/>
<dbReference type="Gene3D" id="3.40.640.10">
    <property type="entry name" value="Type I PLP-dependent aspartate aminotransferase-like (Major domain)"/>
    <property type="match status" value="1"/>
</dbReference>
<accession>A0A1Y2D8V6</accession>
<dbReference type="Gene3D" id="3.90.1150.10">
    <property type="entry name" value="Aspartate Aminotransferase, domain 1"/>
    <property type="match status" value="1"/>
</dbReference>